<dbReference type="EnsemblPlants" id="TuG1812G0500004334.01.T02">
    <property type="protein sequence ID" value="TuG1812G0500004334.01.T02.cds251878"/>
    <property type="gene ID" value="TuG1812G0500004334.01"/>
</dbReference>
<proteinExistence type="predicted"/>
<protein>
    <submittedName>
        <fullName evidence="1">Uncharacterized protein</fullName>
    </submittedName>
</protein>
<organism evidence="1 2">
    <name type="scientific">Triticum urartu</name>
    <name type="common">Red wild einkorn</name>
    <name type="synonym">Crithodium urartu</name>
    <dbReference type="NCBI Taxonomy" id="4572"/>
    <lineage>
        <taxon>Eukaryota</taxon>
        <taxon>Viridiplantae</taxon>
        <taxon>Streptophyta</taxon>
        <taxon>Embryophyta</taxon>
        <taxon>Tracheophyta</taxon>
        <taxon>Spermatophyta</taxon>
        <taxon>Magnoliopsida</taxon>
        <taxon>Liliopsida</taxon>
        <taxon>Poales</taxon>
        <taxon>Poaceae</taxon>
        <taxon>BOP clade</taxon>
        <taxon>Pooideae</taxon>
        <taxon>Triticodae</taxon>
        <taxon>Triticeae</taxon>
        <taxon>Triticinae</taxon>
        <taxon>Triticum</taxon>
    </lineage>
</organism>
<reference evidence="2" key="1">
    <citation type="journal article" date="2013" name="Nature">
        <title>Draft genome of the wheat A-genome progenitor Triticum urartu.</title>
        <authorList>
            <person name="Ling H.Q."/>
            <person name="Zhao S."/>
            <person name="Liu D."/>
            <person name="Wang J."/>
            <person name="Sun H."/>
            <person name="Zhang C."/>
            <person name="Fan H."/>
            <person name="Li D."/>
            <person name="Dong L."/>
            <person name="Tao Y."/>
            <person name="Gao C."/>
            <person name="Wu H."/>
            <person name="Li Y."/>
            <person name="Cui Y."/>
            <person name="Guo X."/>
            <person name="Zheng S."/>
            <person name="Wang B."/>
            <person name="Yu K."/>
            <person name="Liang Q."/>
            <person name="Yang W."/>
            <person name="Lou X."/>
            <person name="Chen J."/>
            <person name="Feng M."/>
            <person name="Jian J."/>
            <person name="Zhang X."/>
            <person name="Luo G."/>
            <person name="Jiang Y."/>
            <person name="Liu J."/>
            <person name="Wang Z."/>
            <person name="Sha Y."/>
            <person name="Zhang B."/>
            <person name="Wu H."/>
            <person name="Tang D."/>
            <person name="Shen Q."/>
            <person name="Xue P."/>
            <person name="Zou S."/>
            <person name="Wang X."/>
            <person name="Liu X."/>
            <person name="Wang F."/>
            <person name="Yang Y."/>
            <person name="An X."/>
            <person name="Dong Z."/>
            <person name="Zhang K."/>
            <person name="Zhang X."/>
            <person name="Luo M.C."/>
            <person name="Dvorak J."/>
            <person name="Tong Y."/>
            <person name="Wang J."/>
            <person name="Yang H."/>
            <person name="Li Z."/>
            <person name="Wang D."/>
            <person name="Zhang A."/>
            <person name="Wang J."/>
        </authorList>
    </citation>
    <scope>NUCLEOTIDE SEQUENCE</scope>
    <source>
        <strain evidence="2">cv. G1812</strain>
    </source>
</reference>
<evidence type="ECO:0000313" key="2">
    <source>
        <dbReference type="Proteomes" id="UP000015106"/>
    </source>
</evidence>
<dbReference type="Proteomes" id="UP000015106">
    <property type="component" value="Chromosome 5"/>
</dbReference>
<evidence type="ECO:0000313" key="1">
    <source>
        <dbReference type="EnsemblPlants" id="TuG1812G0500004334.01.T02.cds251878"/>
    </source>
</evidence>
<keyword evidence="2" id="KW-1185">Reference proteome</keyword>
<sequence>MMNMLILVLSAGAAWSGAGEGDARGVAA</sequence>
<gene>
    <name evidence="1" type="primary">LOC125510762</name>
</gene>
<dbReference type="AlphaFoldDB" id="A0A8R7QJK5"/>
<dbReference type="Gramene" id="TuG1812G0500004334.01.T02">
    <property type="protein sequence ID" value="TuG1812G0500004334.01.T02.cds251878"/>
    <property type="gene ID" value="TuG1812G0500004334.01"/>
</dbReference>
<reference evidence="1" key="3">
    <citation type="submission" date="2022-06" db="UniProtKB">
        <authorList>
            <consortium name="EnsemblPlants"/>
        </authorList>
    </citation>
    <scope>IDENTIFICATION</scope>
</reference>
<reference evidence="1" key="2">
    <citation type="submission" date="2018-03" db="EMBL/GenBank/DDBJ databases">
        <title>The Triticum urartu genome reveals the dynamic nature of wheat genome evolution.</title>
        <authorList>
            <person name="Ling H."/>
            <person name="Ma B."/>
            <person name="Shi X."/>
            <person name="Liu H."/>
            <person name="Dong L."/>
            <person name="Sun H."/>
            <person name="Cao Y."/>
            <person name="Gao Q."/>
            <person name="Zheng S."/>
            <person name="Li Y."/>
            <person name="Yu Y."/>
            <person name="Du H."/>
            <person name="Qi M."/>
            <person name="Li Y."/>
            <person name="Yu H."/>
            <person name="Cui Y."/>
            <person name="Wang N."/>
            <person name="Chen C."/>
            <person name="Wu H."/>
            <person name="Zhao Y."/>
            <person name="Zhang J."/>
            <person name="Li Y."/>
            <person name="Zhou W."/>
            <person name="Zhang B."/>
            <person name="Hu W."/>
            <person name="Eijk M."/>
            <person name="Tang J."/>
            <person name="Witsenboer H."/>
            <person name="Zhao S."/>
            <person name="Li Z."/>
            <person name="Zhang A."/>
            <person name="Wang D."/>
            <person name="Liang C."/>
        </authorList>
    </citation>
    <scope>NUCLEOTIDE SEQUENCE [LARGE SCALE GENOMIC DNA]</scope>
    <source>
        <strain evidence="1">cv. G1812</strain>
    </source>
</reference>
<name>A0A8R7QJK5_TRIUA</name>
<accession>A0A8R7QJK5</accession>